<accession>M7SRL1</accession>
<dbReference type="GO" id="GO:0005975">
    <property type="term" value="P:carbohydrate metabolic process"/>
    <property type="evidence" value="ECO:0007669"/>
    <property type="project" value="InterPro"/>
</dbReference>
<feature type="chain" id="PRO_5004084900" evidence="2">
    <location>
        <begin position="20"/>
        <end position="373"/>
    </location>
</feature>
<dbReference type="SUPFAM" id="SSF48208">
    <property type="entry name" value="Six-hairpin glycosidases"/>
    <property type="match status" value="1"/>
</dbReference>
<dbReference type="InterPro" id="IPR008928">
    <property type="entry name" value="6-hairpin_glycosidase_sf"/>
</dbReference>
<dbReference type="EMBL" id="KB706560">
    <property type="protein sequence ID" value="EMR66887.1"/>
    <property type="molecule type" value="Genomic_DNA"/>
</dbReference>
<keyword evidence="2" id="KW-0732">Signal</keyword>
<dbReference type="Pfam" id="PF07470">
    <property type="entry name" value="Glyco_hydro_88"/>
    <property type="match status" value="1"/>
</dbReference>
<dbReference type="HOGENOM" id="CLU_038720_1_0_1"/>
<proteinExistence type="predicted"/>
<keyword evidence="4" id="KW-1185">Reference proteome</keyword>
<organism evidence="3 4">
    <name type="scientific">Eutypa lata (strain UCR-EL1)</name>
    <name type="common">Grapevine dieback disease fungus</name>
    <name type="synonym">Eutypa armeniacae</name>
    <dbReference type="NCBI Taxonomy" id="1287681"/>
    <lineage>
        <taxon>Eukaryota</taxon>
        <taxon>Fungi</taxon>
        <taxon>Dikarya</taxon>
        <taxon>Ascomycota</taxon>
        <taxon>Pezizomycotina</taxon>
        <taxon>Sordariomycetes</taxon>
        <taxon>Xylariomycetidae</taxon>
        <taxon>Xylariales</taxon>
        <taxon>Diatrypaceae</taxon>
        <taxon>Eutypa</taxon>
    </lineage>
</organism>
<evidence type="ECO:0000256" key="2">
    <source>
        <dbReference type="SAM" id="SignalP"/>
    </source>
</evidence>
<keyword evidence="1 3" id="KW-0378">Hydrolase</keyword>
<dbReference type="OrthoDB" id="540611at2759"/>
<dbReference type="eggNOG" id="ENOG502QV67">
    <property type="taxonomic scope" value="Eukaryota"/>
</dbReference>
<dbReference type="GO" id="GO:0016787">
    <property type="term" value="F:hydrolase activity"/>
    <property type="evidence" value="ECO:0007669"/>
    <property type="project" value="UniProtKB-KW"/>
</dbReference>
<evidence type="ECO:0000256" key="1">
    <source>
        <dbReference type="ARBA" id="ARBA00022801"/>
    </source>
</evidence>
<dbReference type="Gene3D" id="1.50.10.10">
    <property type="match status" value="1"/>
</dbReference>
<dbReference type="AlphaFoldDB" id="M7SRL1"/>
<dbReference type="PANTHER" id="PTHR33886">
    <property type="entry name" value="UNSATURATED RHAMNOGALACTURONAN HYDROLASE (EUROFUNG)"/>
    <property type="match status" value="1"/>
</dbReference>
<sequence>MKSVLPFLIAGAAAAESSATSYLTWAADSFIQHGVEKSFHYTQATLYLGYEAAYELTKNETYVEWYRDQVDALLEDDGTIKDWDYEYYSLDDYRIGNNFLWWYGHTGEEKYKVAADIIREQLNRHPRNEAGGFWHREPTYPNQMWLDGIFMADSFYAKWTSLFDNDNTTAWDDILTQFTNIDSHTRNTTSGLLAHGYDESKTAVWADPVTVWDRAVGWYFISLLEVIQVIPESHEGHAILVDYYTTLATAVKKAQDESGGWWLIMSEPYPGMEGNYIESSASAMFTFGWLKGIKLGLIPEEEYYDAAEKAYNLLTARFVTEDDQGLLNWEGTVEVGSLSSNGTYEYYISVPLALNDYKGVGPFMLASYEWETD</sequence>
<dbReference type="Proteomes" id="UP000012174">
    <property type="component" value="Unassembled WGS sequence"/>
</dbReference>
<protein>
    <submittedName>
        <fullName evidence="3">Putative cell wall glycosyl hydrolase protein</fullName>
    </submittedName>
</protein>
<gene>
    <name evidence="3" type="ORF">UCREL1_6117</name>
</gene>
<dbReference type="InterPro" id="IPR012341">
    <property type="entry name" value="6hp_glycosidase-like_sf"/>
</dbReference>
<feature type="signal peptide" evidence="2">
    <location>
        <begin position="1"/>
        <end position="19"/>
    </location>
</feature>
<dbReference type="PANTHER" id="PTHR33886:SF9">
    <property type="entry name" value="UNSATURATED RHAMNOGALACTURONAN HYDROLASE (EUROFUNG)"/>
    <property type="match status" value="1"/>
</dbReference>
<dbReference type="STRING" id="1287681.M7SRL1"/>
<name>M7SRL1_EUTLA</name>
<dbReference type="InterPro" id="IPR052043">
    <property type="entry name" value="PolySaccharide_Degr_Enz"/>
</dbReference>
<dbReference type="OMA" id="TAWDDIM"/>
<evidence type="ECO:0000313" key="4">
    <source>
        <dbReference type="Proteomes" id="UP000012174"/>
    </source>
</evidence>
<evidence type="ECO:0000313" key="3">
    <source>
        <dbReference type="EMBL" id="EMR66887.1"/>
    </source>
</evidence>
<dbReference type="KEGG" id="ela:UCREL1_6117"/>
<dbReference type="InterPro" id="IPR010905">
    <property type="entry name" value="Glyco_hydro_88"/>
</dbReference>
<reference evidence="4" key="1">
    <citation type="journal article" date="2013" name="Genome Announc.">
        <title>Draft genome sequence of the grapevine dieback fungus Eutypa lata UCR-EL1.</title>
        <authorList>
            <person name="Blanco-Ulate B."/>
            <person name="Rolshausen P.E."/>
            <person name="Cantu D."/>
        </authorList>
    </citation>
    <scope>NUCLEOTIDE SEQUENCE [LARGE SCALE GENOMIC DNA]</scope>
    <source>
        <strain evidence="4">UCR-EL1</strain>
    </source>
</reference>